<dbReference type="AlphaFoldDB" id="A0A381RJW7"/>
<dbReference type="Gene3D" id="1.10.760.10">
    <property type="entry name" value="Cytochrome c-like domain"/>
    <property type="match status" value="1"/>
</dbReference>
<proteinExistence type="predicted"/>
<organism evidence="9">
    <name type="scientific">marine metagenome</name>
    <dbReference type="NCBI Taxonomy" id="408172"/>
    <lineage>
        <taxon>unclassified sequences</taxon>
        <taxon>metagenomes</taxon>
        <taxon>ecological metagenomes</taxon>
    </lineage>
</organism>
<keyword evidence="7" id="KW-0472">Membrane</keyword>
<keyword evidence="3" id="KW-0479">Metal-binding</keyword>
<dbReference type="PANTHER" id="PTHR11961">
    <property type="entry name" value="CYTOCHROME C"/>
    <property type="match status" value="1"/>
</dbReference>
<keyword evidence="7" id="KW-1133">Transmembrane helix</keyword>
<keyword evidence="5" id="KW-0408">Iron</keyword>
<dbReference type="GO" id="GO:0009055">
    <property type="term" value="F:electron transfer activity"/>
    <property type="evidence" value="ECO:0007669"/>
    <property type="project" value="InterPro"/>
</dbReference>
<dbReference type="GO" id="GO:0046872">
    <property type="term" value="F:metal ion binding"/>
    <property type="evidence" value="ECO:0007669"/>
    <property type="project" value="UniProtKB-KW"/>
</dbReference>
<name>A0A381RJW7_9ZZZZ</name>
<evidence type="ECO:0000256" key="3">
    <source>
        <dbReference type="ARBA" id="ARBA00022723"/>
    </source>
</evidence>
<dbReference type="PROSITE" id="PS51007">
    <property type="entry name" value="CYTC"/>
    <property type="match status" value="1"/>
</dbReference>
<feature type="coiled-coil region" evidence="6">
    <location>
        <begin position="64"/>
        <end position="142"/>
    </location>
</feature>
<dbReference type="EMBL" id="UINC01002034">
    <property type="protein sequence ID" value="SUZ92135.1"/>
    <property type="molecule type" value="Genomic_DNA"/>
</dbReference>
<evidence type="ECO:0000259" key="8">
    <source>
        <dbReference type="PROSITE" id="PS51007"/>
    </source>
</evidence>
<dbReference type="InterPro" id="IPR036909">
    <property type="entry name" value="Cyt_c-like_dom_sf"/>
</dbReference>
<keyword evidence="6" id="KW-0175">Coiled coil</keyword>
<dbReference type="GO" id="GO:0020037">
    <property type="term" value="F:heme binding"/>
    <property type="evidence" value="ECO:0007669"/>
    <property type="project" value="InterPro"/>
</dbReference>
<keyword evidence="1" id="KW-0813">Transport</keyword>
<protein>
    <recommendedName>
        <fullName evidence="8">Cytochrome c domain-containing protein</fullName>
    </recommendedName>
</protein>
<keyword evidence="2" id="KW-0349">Heme</keyword>
<evidence type="ECO:0000256" key="7">
    <source>
        <dbReference type="SAM" id="Phobius"/>
    </source>
</evidence>
<evidence type="ECO:0000256" key="2">
    <source>
        <dbReference type="ARBA" id="ARBA00022617"/>
    </source>
</evidence>
<dbReference type="InterPro" id="IPR002327">
    <property type="entry name" value="Cyt_c_1A/1B"/>
</dbReference>
<evidence type="ECO:0000256" key="5">
    <source>
        <dbReference type="ARBA" id="ARBA00023004"/>
    </source>
</evidence>
<dbReference type="SUPFAM" id="SSF46626">
    <property type="entry name" value="Cytochrome c"/>
    <property type="match status" value="1"/>
</dbReference>
<evidence type="ECO:0000313" key="9">
    <source>
        <dbReference type="EMBL" id="SUZ92135.1"/>
    </source>
</evidence>
<keyword evidence="7" id="KW-0812">Transmembrane</keyword>
<accession>A0A381RJW7</accession>
<gene>
    <name evidence="9" type="ORF">METZ01_LOCUS44989</name>
</gene>
<evidence type="ECO:0000256" key="1">
    <source>
        <dbReference type="ARBA" id="ARBA00022448"/>
    </source>
</evidence>
<reference evidence="9" key="1">
    <citation type="submission" date="2018-05" db="EMBL/GenBank/DDBJ databases">
        <authorList>
            <person name="Lanie J.A."/>
            <person name="Ng W.-L."/>
            <person name="Kazmierczak K.M."/>
            <person name="Andrzejewski T.M."/>
            <person name="Davidsen T.M."/>
            <person name="Wayne K.J."/>
            <person name="Tettelin H."/>
            <person name="Glass J.I."/>
            <person name="Rusch D."/>
            <person name="Podicherti R."/>
            <person name="Tsui H.-C.T."/>
            <person name="Winkler M.E."/>
        </authorList>
    </citation>
    <scope>NUCLEOTIDE SEQUENCE</scope>
</reference>
<keyword evidence="4" id="KW-0249">Electron transport</keyword>
<dbReference type="InterPro" id="IPR009056">
    <property type="entry name" value="Cyt_c-like_dom"/>
</dbReference>
<feature type="domain" description="Cytochrome c" evidence="8">
    <location>
        <begin position="212"/>
        <end position="312"/>
    </location>
</feature>
<feature type="transmembrane region" description="Helical" evidence="7">
    <location>
        <begin position="25"/>
        <end position="42"/>
    </location>
</feature>
<evidence type="ECO:0000256" key="4">
    <source>
        <dbReference type="ARBA" id="ARBA00022982"/>
    </source>
</evidence>
<evidence type="ECO:0000256" key="6">
    <source>
        <dbReference type="SAM" id="Coils"/>
    </source>
</evidence>
<dbReference type="PRINTS" id="PR00604">
    <property type="entry name" value="CYTCHRMECIAB"/>
</dbReference>
<sequence>MSHIQIIIENYDKEKRNLRMKFKDINKFFLSLLIVFASLWGLNSISNKIFQMDSIDSMGKEEIYAKALVEAERLKRLHDEVNKDLLLVERTVTHTVLGRSELKNKIKEKEELAKKTKTMTTLEGIKSEIRILENELKNIIVSKSHKILGRGDIQRRIDRKEKEISILRAISSTFAENIDTSEIAMASNTTTNQEINLEEKPKLTFEQMLASASVDKGKKVSMKCTACHGFELNGQNRIGPNLWAILNTEKASKENFKYSNSLKSLGGNWTIEDINLYLKSPRKYAPGNAMAFAGLRKDKDRANLIAYLNSLSENPLSLVGAD</sequence>
<dbReference type="Pfam" id="PF00034">
    <property type="entry name" value="Cytochrom_C"/>
    <property type="match status" value="1"/>
</dbReference>